<dbReference type="InterPro" id="IPR001494">
    <property type="entry name" value="Importin-beta_N"/>
</dbReference>
<evidence type="ECO:0000256" key="3">
    <source>
        <dbReference type="ARBA" id="ARBA00023242"/>
    </source>
</evidence>
<organism evidence="5 6">
    <name type="scientific">Brassicogethes aeneus</name>
    <name type="common">Rape pollen beetle</name>
    <name type="synonym">Meligethes aeneus</name>
    <dbReference type="NCBI Taxonomy" id="1431903"/>
    <lineage>
        <taxon>Eukaryota</taxon>
        <taxon>Metazoa</taxon>
        <taxon>Ecdysozoa</taxon>
        <taxon>Arthropoda</taxon>
        <taxon>Hexapoda</taxon>
        <taxon>Insecta</taxon>
        <taxon>Pterygota</taxon>
        <taxon>Neoptera</taxon>
        <taxon>Endopterygota</taxon>
        <taxon>Coleoptera</taxon>
        <taxon>Polyphaga</taxon>
        <taxon>Cucujiformia</taxon>
        <taxon>Nitidulidae</taxon>
        <taxon>Meligethinae</taxon>
        <taxon>Brassicogethes</taxon>
    </lineage>
</organism>
<evidence type="ECO:0000313" key="6">
    <source>
        <dbReference type="Proteomes" id="UP001154078"/>
    </source>
</evidence>
<keyword evidence="3" id="KW-0539">Nucleus</keyword>
<dbReference type="Gene3D" id="1.25.10.10">
    <property type="entry name" value="Leucine-rich Repeat Variant"/>
    <property type="match status" value="1"/>
</dbReference>
<proteinExistence type="predicted"/>
<dbReference type="PROSITE" id="PS50166">
    <property type="entry name" value="IMPORTIN_B_NT"/>
    <property type="match status" value="1"/>
</dbReference>
<dbReference type="SUPFAM" id="SSF48371">
    <property type="entry name" value="ARM repeat"/>
    <property type="match status" value="1"/>
</dbReference>
<dbReference type="OrthoDB" id="431626at2759"/>
<dbReference type="GO" id="GO:0006606">
    <property type="term" value="P:protein import into nucleus"/>
    <property type="evidence" value="ECO:0007669"/>
    <property type="project" value="TreeGrafter"/>
</dbReference>
<dbReference type="EMBL" id="OV121139">
    <property type="protein sequence ID" value="CAH0561981.1"/>
    <property type="molecule type" value="Genomic_DNA"/>
</dbReference>
<keyword evidence="6" id="KW-1185">Reference proteome</keyword>
<evidence type="ECO:0000313" key="5">
    <source>
        <dbReference type="EMBL" id="CAH0561981.1"/>
    </source>
</evidence>
<dbReference type="GO" id="GO:0005635">
    <property type="term" value="C:nuclear envelope"/>
    <property type="evidence" value="ECO:0007669"/>
    <property type="project" value="TreeGrafter"/>
</dbReference>
<accession>A0A9P0BH63</accession>
<dbReference type="PANTHER" id="PTHR10997">
    <property type="entry name" value="IMPORTIN-7, 8, 11"/>
    <property type="match status" value="1"/>
</dbReference>
<reference evidence="5" key="1">
    <citation type="submission" date="2021-12" db="EMBL/GenBank/DDBJ databases">
        <authorList>
            <person name="King R."/>
        </authorList>
    </citation>
    <scope>NUCLEOTIDE SEQUENCE</scope>
</reference>
<evidence type="ECO:0000259" key="4">
    <source>
        <dbReference type="PROSITE" id="PS50166"/>
    </source>
</evidence>
<keyword evidence="2" id="KW-0813">Transport</keyword>
<comment type="subcellular location">
    <subcellularLocation>
        <location evidence="1">Nucleus</location>
    </subcellularLocation>
</comment>
<evidence type="ECO:0000256" key="1">
    <source>
        <dbReference type="ARBA" id="ARBA00004123"/>
    </source>
</evidence>
<dbReference type="InterPro" id="IPR016024">
    <property type="entry name" value="ARM-type_fold"/>
</dbReference>
<dbReference type="GO" id="GO:0005829">
    <property type="term" value="C:cytosol"/>
    <property type="evidence" value="ECO:0007669"/>
    <property type="project" value="TreeGrafter"/>
</dbReference>
<dbReference type="InterPro" id="IPR011989">
    <property type="entry name" value="ARM-like"/>
</dbReference>
<name>A0A9P0BH63_BRAAE</name>
<evidence type="ECO:0000256" key="2">
    <source>
        <dbReference type="ARBA" id="ARBA00022448"/>
    </source>
</evidence>
<feature type="domain" description="Importin N-terminal" evidence="4">
    <location>
        <begin position="30"/>
        <end position="105"/>
    </location>
</feature>
<protein>
    <recommendedName>
        <fullName evidence="4">Importin N-terminal domain-containing protein</fullName>
    </recommendedName>
</protein>
<dbReference type="GO" id="GO:0031267">
    <property type="term" value="F:small GTPase binding"/>
    <property type="evidence" value="ECO:0007669"/>
    <property type="project" value="InterPro"/>
</dbReference>
<gene>
    <name evidence="5" type="ORF">MELIAE_LOCUS11243</name>
</gene>
<dbReference type="AlphaFoldDB" id="A0A9P0BH63"/>
<dbReference type="Proteomes" id="UP001154078">
    <property type="component" value="Chromosome 8"/>
</dbReference>
<sequence length="946" mass="108810">MSKQRQDLREALAQILSCGMDADSEVRRLAEERKKALEMTEDYPFLLLEIIDSTEEAVDEKTMASIFLKNYLYDFYRRNLSDQVLQNCESLMPRLTSHVITLMIKNQTMREMLCKALTYIAYTGYWGLIDNKIMAMLQSDDENILGPAVVFMRHLFDFDYGIHVSSEYFEILLNVFTNTGNPYIKGEASFALIFVVFHCFPDYHVVMDACRRLGLSIMDMLKQPYSPSNNFHAKRAIIKSLCILSAVDQQDQRISYWVIRETLPAIGNIMIYCCQEYKHVIMESPHMPRDQDEDPKEPKNFIELVIKLLELVNKILCDNSCCRMLQDELDDLLTCLFTFICAPDTCSVFMTCQDQPSSYKVRNMAVSALNNILRYLKGGPVFFKHLQTVYVRHLTECTSQRLSSPLYYGKMMESLMYGLGKIRSYFPESYIFLADVFPHRYYLETWNSLLNETNFTIVGRIVWLCGKYSASLSKEALETQLRTNIRFIHSLTEPLFNPVADAIMYHLQYYVHSPGENRMVINNLSPDIAACLFKMAQIKSIKPQCYLNALGNLYKLNIMVMRHFLPITLDVLSIATKSMNDNKIMNEIKFLLGEVSKHECNSARVLNEFRQFLMQMIYKNPSKRIYNKSEMHAKAFELLNNILINNPQPVSDSIVQESFYPACDVILNLPDVDNDTVEAAVDLIITMLIKMPSQIKRLTTEKGEYLADFVPKIIYDLLDPAKTVWTERNGKLVVTSIITLTEKMDPHLESILKSVLSCALAKNVSRAVEPPAWLTFAYIFMYKPADTVNFLSSIPGPTGGSALAFLIAKWNPDYIYMVDGIEKIIVVMAIIQIIAFAMEETNDRFKDVIVHQRLGRPCTGVEYLYMILIHTVLEIETNENARPKIPYDDHRLFKAVLPFIDVDLGAHIKNFLKNQTQPFFNAVTQFFTDKISNLQDMGLLTGNSME</sequence>